<dbReference type="Proteomes" id="UP000182257">
    <property type="component" value="Unassembled WGS sequence"/>
</dbReference>
<reference evidence="1 2" key="1">
    <citation type="submission" date="2016-10" db="EMBL/GenBank/DDBJ databases">
        <authorList>
            <person name="de Groot N.N."/>
        </authorList>
    </citation>
    <scope>NUCLEOTIDE SEQUENCE [LARGE SCALE GENOMIC DNA]</scope>
    <source>
        <strain evidence="1 2">D31d</strain>
    </source>
</reference>
<accession>A0A1H4D9U1</accession>
<sequence>MLNSKCTPNVHPTLKYFKNEGKKESPRKLFTYRDLREF</sequence>
<proteinExistence type="predicted"/>
<dbReference type="EMBL" id="FNRF01000004">
    <property type="protein sequence ID" value="SEA69230.1"/>
    <property type="molecule type" value="Genomic_DNA"/>
</dbReference>
<evidence type="ECO:0000313" key="2">
    <source>
        <dbReference type="Proteomes" id="UP000182257"/>
    </source>
</evidence>
<gene>
    <name evidence="1" type="ORF">SAMN05216462_2195</name>
</gene>
<protein>
    <submittedName>
        <fullName evidence="1">Uncharacterized protein</fullName>
    </submittedName>
</protein>
<name>A0A1H4D9U1_XYLRU</name>
<evidence type="ECO:0000313" key="1">
    <source>
        <dbReference type="EMBL" id="SEA69230.1"/>
    </source>
</evidence>
<dbReference type="AlphaFoldDB" id="A0A1H4D9U1"/>
<organism evidence="1 2">
    <name type="scientific">Xylanibacter ruminicola</name>
    <name type="common">Prevotella ruminicola</name>
    <dbReference type="NCBI Taxonomy" id="839"/>
    <lineage>
        <taxon>Bacteria</taxon>
        <taxon>Pseudomonadati</taxon>
        <taxon>Bacteroidota</taxon>
        <taxon>Bacteroidia</taxon>
        <taxon>Bacteroidales</taxon>
        <taxon>Prevotellaceae</taxon>
        <taxon>Xylanibacter</taxon>
    </lineage>
</organism>